<evidence type="ECO:0000256" key="3">
    <source>
        <dbReference type="ARBA" id="ARBA00010763"/>
    </source>
</evidence>
<dbReference type="InterPro" id="IPR001453">
    <property type="entry name" value="MoaB/Mog_dom"/>
</dbReference>
<comment type="catalytic activity">
    <reaction evidence="5">
        <text>adenylyl-molybdopterin + molybdate = Mo-molybdopterin + AMP + H(+)</text>
        <dbReference type="Rhea" id="RHEA:35047"/>
        <dbReference type="ChEBI" id="CHEBI:15378"/>
        <dbReference type="ChEBI" id="CHEBI:36264"/>
        <dbReference type="ChEBI" id="CHEBI:62727"/>
        <dbReference type="ChEBI" id="CHEBI:71302"/>
        <dbReference type="ChEBI" id="CHEBI:456215"/>
        <dbReference type="EC" id="2.10.1.1"/>
    </reaction>
</comment>
<dbReference type="SMART" id="SM00852">
    <property type="entry name" value="MoCF_biosynth"/>
    <property type="match status" value="1"/>
</dbReference>
<dbReference type="Gene3D" id="3.40.980.10">
    <property type="entry name" value="MoaB/Mog-like domain"/>
    <property type="match status" value="1"/>
</dbReference>
<dbReference type="GO" id="GO:0005829">
    <property type="term" value="C:cytosol"/>
    <property type="evidence" value="ECO:0007669"/>
    <property type="project" value="TreeGrafter"/>
</dbReference>
<evidence type="ECO:0000256" key="2">
    <source>
        <dbReference type="ARBA" id="ARBA00005046"/>
    </source>
</evidence>
<evidence type="ECO:0000313" key="9">
    <source>
        <dbReference type="Proteomes" id="UP000198432"/>
    </source>
</evidence>
<evidence type="ECO:0000256" key="5">
    <source>
        <dbReference type="ARBA" id="ARBA00047317"/>
    </source>
</evidence>
<dbReference type="PANTHER" id="PTHR10192">
    <property type="entry name" value="MOLYBDOPTERIN BIOSYNTHESIS PROTEIN"/>
    <property type="match status" value="1"/>
</dbReference>
<reference evidence="9" key="1">
    <citation type="submission" date="2017-06" db="EMBL/GenBank/DDBJ databases">
        <authorList>
            <person name="Varghese N."/>
            <person name="Submissions S."/>
        </authorList>
    </citation>
    <scope>NUCLEOTIDE SEQUENCE [LARGE SCALE GENOMIC DNA]</scope>
    <source>
        <strain evidence="9">NKM1</strain>
    </source>
</reference>
<dbReference type="InterPro" id="IPR008284">
    <property type="entry name" value="MoCF_biosynth_CS"/>
</dbReference>
<keyword evidence="6" id="KW-0808">Transferase</keyword>
<dbReference type="OrthoDB" id="9804758at2"/>
<dbReference type="PANTHER" id="PTHR10192:SF5">
    <property type="entry name" value="GEPHYRIN"/>
    <property type="match status" value="1"/>
</dbReference>
<dbReference type="NCBIfam" id="TIGR00177">
    <property type="entry name" value="molyb_syn"/>
    <property type="match status" value="1"/>
</dbReference>
<dbReference type="SUPFAM" id="SSF63867">
    <property type="entry name" value="MoeA C-terminal domain-like"/>
    <property type="match status" value="1"/>
</dbReference>
<evidence type="ECO:0000313" key="8">
    <source>
        <dbReference type="EMBL" id="SNS88234.1"/>
    </source>
</evidence>
<evidence type="ECO:0000256" key="4">
    <source>
        <dbReference type="ARBA" id="ARBA00023150"/>
    </source>
</evidence>
<dbReference type="InterPro" id="IPR036135">
    <property type="entry name" value="MoeA_linker/N_sf"/>
</dbReference>
<dbReference type="SUPFAM" id="SSF53218">
    <property type="entry name" value="Molybdenum cofactor biosynthesis proteins"/>
    <property type="match status" value="1"/>
</dbReference>
<keyword evidence="9" id="KW-1185">Reference proteome</keyword>
<dbReference type="Gene3D" id="2.170.190.11">
    <property type="entry name" value="Molybdopterin biosynthesis moea protein, domain 3"/>
    <property type="match status" value="1"/>
</dbReference>
<dbReference type="Gene3D" id="2.40.340.10">
    <property type="entry name" value="MoeA, C-terminal, domain IV"/>
    <property type="match status" value="1"/>
</dbReference>
<dbReference type="EC" id="2.10.1.1" evidence="6"/>
<dbReference type="GO" id="GO:0046872">
    <property type="term" value="F:metal ion binding"/>
    <property type="evidence" value="ECO:0007669"/>
    <property type="project" value="UniProtKB-UniRule"/>
</dbReference>
<keyword evidence="6" id="KW-0460">Magnesium</keyword>
<comment type="cofactor">
    <cofactor evidence="6">
        <name>Mg(2+)</name>
        <dbReference type="ChEBI" id="CHEBI:18420"/>
    </cofactor>
</comment>
<keyword evidence="4 6" id="KW-0501">Molybdenum cofactor biosynthesis</keyword>
<dbReference type="Gene3D" id="3.90.105.10">
    <property type="entry name" value="Molybdopterin biosynthesis moea protein, domain 2"/>
    <property type="match status" value="1"/>
</dbReference>
<evidence type="ECO:0000256" key="1">
    <source>
        <dbReference type="ARBA" id="ARBA00002901"/>
    </source>
</evidence>
<sequence length="401" mass="43780">MISVEDAEAVIQAQVRDFGKESVPFEQALGRVLAEDLKADRDLPPYNRVAMDGVAISYHAFEKGLHTFQIRATQAAGEAPVDIQTEEECIEIMTGAVLPPSTDTVIRYEDLSIGEGTATVLVEQVKKGQNIHRQGKDKQQGDVVAQANQLVTPALISMAASVGATVLPVKKLPKVAVISTGDELVEVGTTPLPFQIRRSNSYTVKAALQKYSVQADLLHLPDNMEATQAQLKECLQRYDALLLSGGVSMGKFDYVPRALEGLGVEKLFHKVQQKPGKPFWFGIHPEGALVFALPGNPVSTFMCLHRYFVPWLEASLGVGDKPQLHAVLHADTTFMAPLQYFLQVALSVNDRGQLLATPLEGNGSGDFANLVAADAFLELPANQQEFKAGEVYRVWPFKPLY</sequence>
<dbReference type="UniPathway" id="UPA00344"/>
<dbReference type="AlphaFoldDB" id="A0A239I7D0"/>
<dbReference type="EMBL" id="FZOQ01000015">
    <property type="protein sequence ID" value="SNS88234.1"/>
    <property type="molecule type" value="Genomic_DNA"/>
</dbReference>
<dbReference type="Proteomes" id="UP000198432">
    <property type="component" value="Unassembled WGS sequence"/>
</dbReference>
<gene>
    <name evidence="8" type="ORF">SAMN06296052_115131</name>
</gene>
<comment type="function">
    <text evidence="1 6">Catalyzes the insertion of molybdate into adenylated molybdopterin with the concomitant release of AMP.</text>
</comment>
<comment type="pathway">
    <text evidence="2 6">Cofactor biosynthesis; molybdopterin biosynthesis.</text>
</comment>
<dbReference type="InterPro" id="IPR005110">
    <property type="entry name" value="MoeA_linker/N"/>
</dbReference>
<dbReference type="SUPFAM" id="SSF63882">
    <property type="entry name" value="MoeA N-terminal region -like"/>
    <property type="match status" value="1"/>
</dbReference>
<proteinExistence type="inferred from homology"/>
<protein>
    <recommendedName>
        <fullName evidence="6">Molybdopterin molybdenumtransferase</fullName>
        <ecNumber evidence="6">2.10.1.1</ecNumber>
    </recommendedName>
</protein>
<keyword evidence="6" id="KW-0500">Molybdenum</keyword>
<evidence type="ECO:0000256" key="6">
    <source>
        <dbReference type="RuleBase" id="RU365090"/>
    </source>
</evidence>
<dbReference type="InterPro" id="IPR036425">
    <property type="entry name" value="MoaB/Mog-like_dom_sf"/>
</dbReference>
<evidence type="ECO:0000259" key="7">
    <source>
        <dbReference type="SMART" id="SM00852"/>
    </source>
</evidence>
<keyword evidence="6" id="KW-0479">Metal-binding</keyword>
<accession>A0A239I7D0</accession>
<name>A0A239I7D0_9BACT</name>
<dbReference type="CDD" id="cd00887">
    <property type="entry name" value="MoeA"/>
    <property type="match status" value="1"/>
</dbReference>
<dbReference type="Pfam" id="PF00994">
    <property type="entry name" value="MoCF_biosynth"/>
    <property type="match status" value="1"/>
</dbReference>
<dbReference type="InterPro" id="IPR036688">
    <property type="entry name" value="MoeA_C_domain_IV_sf"/>
</dbReference>
<dbReference type="RefSeq" id="WP_089320330.1">
    <property type="nucleotide sequence ID" value="NZ_FZOQ01000015.1"/>
</dbReference>
<feature type="domain" description="MoaB/Mog" evidence="7">
    <location>
        <begin position="176"/>
        <end position="315"/>
    </location>
</feature>
<dbReference type="Pfam" id="PF03453">
    <property type="entry name" value="MoeA_N"/>
    <property type="match status" value="1"/>
</dbReference>
<dbReference type="InterPro" id="IPR005111">
    <property type="entry name" value="MoeA_C_domain_IV"/>
</dbReference>
<comment type="similarity">
    <text evidence="3 6">Belongs to the MoeA family.</text>
</comment>
<dbReference type="GO" id="GO:0061599">
    <property type="term" value="F:molybdopterin molybdotransferase activity"/>
    <property type="evidence" value="ECO:0007669"/>
    <property type="project" value="UniProtKB-UniRule"/>
</dbReference>
<dbReference type="InterPro" id="IPR038987">
    <property type="entry name" value="MoeA-like"/>
</dbReference>
<dbReference type="PROSITE" id="PS01079">
    <property type="entry name" value="MOCF_BIOSYNTHESIS_2"/>
    <property type="match status" value="1"/>
</dbReference>
<dbReference type="Pfam" id="PF03454">
    <property type="entry name" value="MoeA_C"/>
    <property type="match status" value="1"/>
</dbReference>
<dbReference type="GO" id="GO:0006777">
    <property type="term" value="P:Mo-molybdopterin cofactor biosynthetic process"/>
    <property type="evidence" value="ECO:0007669"/>
    <property type="project" value="UniProtKB-UniRule"/>
</dbReference>
<organism evidence="8 9">
    <name type="scientific">Pontibacter ummariensis</name>
    <dbReference type="NCBI Taxonomy" id="1610492"/>
    <lineage>
        <taxon>Bacteria</taxon>
        <taxon>Pseudomonadati</taxon>
        <taxon>Bacteroidota</taxon>
        <taxon>Cytophagia</taxon>
        <taxon>Cytophagales</taxon>
        <taxon>Hymenobacteraceae</taxon>
        <taxon>Pontibacter</taxon>
    </lineage>
</organism>